<comment type="caution">
    <text evidence="1">The sequence shown here is derived from an EMBL/GenBank/DDBJ whole genome shotgun (WGS) entry which is preliminary data.</text>
</comment>
<keyword evidence="1" id="KW-0238">DNA-binding</keyword>
<protein>
    <submittedName>
        <fullName evidence="1">DNA-binding LytR/AlgR family response regulator</fullName>
    </submittedName>
</protein>
<name>A0ACC6L183_9SPHI</name>
<dbReference type="EMBL" id="JAVDTF010000003">
    <property type="protein sequence ID" value="MDR6785114.1"/>
    <property type="molecule type" value="Genomic_DNA"/>
</dbReference>
<evidence type="ECO:0000313" key="2">
    <source>
        <dbReference type="Proteomes" id="UP001246858"/>
    </source>
</evidence>
<keyword evidence="2" id="KW-1185">Reference proteome</keyword>
<gene>
    <name evidence="1" type="ORF">J2X78_003688</name>
</gene>
<accession>A0ACC6L183</accession>
<dbReference type="Proteomes" id="UP001246858">
    <property type="component" value="Unassembled WGS sequence"/>
</dbReference>
<evidence type="ECO:0000313" key="1">
    <source>
        <dbReference type="EMBL" id="MDR6785114.1"/>
    </source>
</evidence>
<reference evidence="1" key="1">
    <citation type="submission" date="2023-07" db="EMBL/GenBank/DDBJ databases">
        <title>Sorghum-associated microbial communities from plants grown in Nebraska, USA.</title>
        <authorList>
            <person name="Schachtman D."/>
        </authorList>
    </citation>
    <scope>NUCLEOTIDE SEQUENCE</scope>
    <source>
        <strain evidence="1">2697</strain>
    </source>
</reference>
<sequence>MNQEVDLIFLDINMPLLDGISFLKTIKNLPQVIFTTAYRKFAVTAFDLAVCDYLVKPFSLDRFIQAVDKVKVNLAPTTHEIQGNSGYILVKAEGVTYQVKPGEIIFAEAKGNYTHIFGESRVLKPKLPLSEVEKLLPVGQFIRVHRSFIINREKILHIEANNIHFQGHVIPMGARFREGFLKKMRQ</sequence>
<proteinExistence type="predicted"/>
<organism evidence="1 2">
    <name type="scientific">Pedobacter africanus</name>
    <dbReference type="NCBI Taxonomy" id="151894"/>
    <lineage>
        <taxon>Bacteria</taxon>
        <taxon>Pseudomonadati</taxon>
        <taxon>Bacteroidota</taxon>
        <taxon>Sphingobacteriia</taxon>
        <taxon>Sphingobacteriales</taxon>
        <taxon>Sphingobacteriaceae</taxon>
        <taxon>Pedobacter</taxon>
    </lineage>
</organism>